<comment type="caution">
    <text evidence="11">The sequence shown here is derived from an EMBL/GenBank/DDBJ whole genome shotgun (WGS) entry which is preliminary data.</text>
</comment>
<dbReference type="GO" id="GO:0009734">
    <property type="term" value="P:auxin-activated signaling pathway"/>
    <property type="evidence" value="ECO:0007669"/>
    <property type="project" value="UniProtKB-KW"/>
</dbReference>
<feature type="region of interest" description="Disordered" evidence="9">
    <location>
        <begin position="804"/>
        <end position="858"/>
    </location>
</feature>
<dbReference type="OMA" id="RAANHEG"/>
<keyword evidence="6 10" id="KW-0472">Membrane</keyword>
<keyword evidence="5 10" id="KW-1133">Transmembrane helix</keyword>
<dbReference type="PANTHER" id="PTHR31752:SF18">
    <property type="entry name" value="AUXIN EFFLUX CARRIER COMPONENT 1"/>
    <property type="match status" value="1"/>
</dbReference>
<accession>A0A388M6M5</accession>
<feature type="region of interest" description="Disordered" evidence="9">
    <location>
        <begin position="917"/>
        <end position="952"/>
    </location>
</feature>
<organism evidence="11 12">
    <name type="scientific">Chara braunii</name>
    <name type="common">Braun's stonewort</name>
    <dbReference type="NCBI Taxonomy" id="69332"/>
    <lineage>
        <taxon>Eukaryota</taxon>
        <taxon>Viridiplantae</taxon>
        <taxon>Streptophyta</taxon>
        <taxon>Charophyceae</taxon>
        <taxon>Charales</taxon>
        <taxon>Characeae</taxon>
        <taxon>Chara</taxon>
    </lineage>
</organism>
<evidence type="ECO:0000256" key="10">
    <source>
        <dbReference type="SAM" id="Phobius"/>
    </source>
</evidence>
<dbReference type="AlphaFoldDB" id="A0A388M6M5"/>
<feature type="transmembrane region" description="Helical" evidence="10">
    <location>
        <begin position="133"/>
        <end position="152"/>
    </location>
</feature>
<name>A0A388M6M5_CHABU</name>
<feature type="region of interest" description="Disordered" evidence="9">
    <location>
        <begin position="380"/>
        <end position="415"/>
    </location>
</feature>
<evidence type="ECO:0000313" key="12">
    <source>
        <dbReference type="Proteomes" id="UP000265515"/>
    </source>
</evidence>
<evidence type="ECO:0000256" key="6">
    <source>
        <dbReference type="ARBA" id="ARBA00023136"/>
    </source>
</evidence>
<feature type="compositionally biased region" description="Basic and acidic residues" evidence="9">
    <location>
        <begin position="392"/>
        <end position="415"/>
    </location>
</feature>
<feature type="transmembrane region" description="Helical" evidence="10">
    <location>
        <begin position="7"/>
        <end position="27"/>
    </location>
</feature>
<evidence type="ECO:0000256" key="4">
    <source>
        <dbReference type="ARBA" id="ARBA00022692"/>
    </source>
</evidence>
<evidence type="ECO:0000256" key="9">
    <source>
        <dbReference type="SAM" id="MobiDB-lite"/>
    </source>
</evidence>
<dbReference type="InterPro" id="IPR051107">
    <property type="entry name" value="Auxin_Efflux_Carrier"/>
</dbReference>
<comment type="similarity">
    <text evidence="2">Belongs to the auxin efflux carrier (TC 2.A.69.1) family.</text>
</comment>
<feature type="transmembrane region" description="Helical" evidence="10">
    <location>
        <begin position="105"/>
        <end position="126"/>
    </location>
</feature>
<dbReference type="InterPro" id="IPR004776">
    <property type="entry name" value="Mem_transp_PIN-like"/>
</dbReference>
<keyword evidence="7" id="KW-0927">Auxin signaling pathway</keyword>
<dbReference type="PANTHER" id="PTHR31752">
    <property type="entry name" value="AUXIN EFFLUX CARRIER COMPONENT 1B-RELATED"/>
    <property type="match status" value="1"/>
</dbReference>
<keyword evidence="8" id="KW-0175">Coiled coil</keyword>
<evidence type="ECO:0000313" key="11">
    <source>
        <dbReference type="EMBL" id="GBG90247.1"/>
    </source>
</evidence>
<comment type="subcellular location">
    <subcellularLocation>
        <location evidence="1">Membrane</location>
        <topology evidence="1">Multi-pass membrane protein</topology>
    </subcellularLocation>
</comment>
<evidence type="ECO:0000256" key="7">
    <source>
        <dbReference type="ARBA" id="ARBA00023294"/>
    </source>
</evidence>
<proteinExistence type="inferred from homology"/>
<evidence type="ECO:0000256" key="8">
    <source>
        <dbReference type="SAM" id="Coils"/>
    </source>
</evidence>
<feature type="transmembrane region" description="Helical" evidence="10">
    <location>
        <begin position="76"/>
        <end position="93"/>
    </location>
</feature>
<reference evidence="11 12" key="1">
    <citation type="journal article" date="2018" name="Cell">
        <title>The Chara Genome: Secondary Complexity and Implications for Plant Terrestrialization.</title>
        <authorList>
            <person name="Nishiyama T."/>
            <person name="Sakayama H."/>
            <person name="Vries J.D."/>
            <person name="Buschmann H."/>
            <person name="Saint-Marcoux D."/>
            <person name="Ullrich K.K."/>
            <person name="Haas F.B."/>
            <person name="Vanderstraeten L."/>
            <person name="Becker D."/>
            <person name="Lang D."/>
            <person name="Vosolsobe S."/>
            <person name="Rombauts S."/>
            <person name="Wilhelmsson P.K.I."/>
            <person name="Janitza P."/>
            <person name="Kern R."/>
            <person name="Heyl A."/>
            <person name="Rumpler F."/>
            <person name="Villalobos L.I.A.C."/>
            <person name="Clay J.M."/>
            <person name="Skokan R."/>
            <person name="Toyoda A."/>
            <person name="Suzuki Y."/>
            <person name="Kagoshima H."/>
            <person name="Schijlen E."/>
            <person name="Tajeshwar N."/>
            <person name="Catarino B."/>
            <person name="Hetherington A.J."/>
            <person name="Saltykova A."/>
            <person name="Bonnot C."/>
            <person name="Breuninger H."/>
            <person name="Symeonidi A."/>
            <person name="Radhakrishnan G.V."/>
            <person name="Van Nieuwerburgh F."/>
            <person name="Deforce D."/>
            <person name="Chang C."/>
            <person name="Karol K.G."/>
            <person name="Hedrich R."/>
            <person name="Ulvskov P."/>
            <person name="Glockner G."/>
            <person name="Delwiche C.F."/>
            <person name="Petrasek J."/>
            <person name="Van de Peer Y."/>
            <person name="Friml J."/>
            <person name="Beilby M."/>
            <person name="Dolan L."/>
            <person name="Kohara Y."/>
            <person name="Sugano S."/>
            <person name="Fujiyama A."/>
            <person name="Delaux P.-M."/>
            <person name="Quint M."/>
            <person name="TheiBen G."/>
            <person name="Hagemann M."/>
            <person name="Harholt J."/>
            <person name="Dunand C."/>
            <person name="Zachgo S."/>
            <person name="Langdale J."/>
            <person name="Maumus F."/>
            <person name="Straeten D.V.D."/>
            <person name="Gould S.B."/>
            <person name="Rensing S.A."/>
        </authorList>
    </citation>
    <scope>NUCLEOTIDE SEQUENCE [LARGE SCALE GENOMIC DNA]</scope>
    <source>
        <strain evidence="11 12">S276</strain>
    </source>
</reference>
<evidence type="ECO:0000256" key="5">
    <source>
        <dbReference type="ARBA" id="ARBA00022989"/>
    </source>
</evidence>
<keyword evidence="3" id="KW-0813">Transport</keyword>
<feature type="coiled-coil region" evidence="8">
    <location>
        <begin position="600"/>
        <end position="627"/>
    </location>
</feature>
<protein>
    <submittedName>
        <fullName evidence="11">Uncharacterized protein</fullName>
    </submittedName>
</protein>
<keyword evidence="4 10" id="KW-0812">Transmembrane</keyword>
<sequence>MELNNLLNVVWSVIPFYVGILIGYLSVTRWGILTKGHYEGMNNLNSFFVLPAYGFLILATADMYKMNLHFVVADTVGKFALLLLLAFCIRFVFLSEYTFVKQFEWWVTTFQLATLMNCAIIGFPLLEAMYGPDAITLVAQIVVVQAVLWVPLTELVCELCYALRKAGEQRRVHTDGIVAVMPHGESVDQGNTVPAGHGEQHCHVIDVAASATEEQPPFDGVQLRERNNGLRGDDGTDRKPDHACWSVTQCQQVVSPADKPSPGAMKKEETCEGEEEEGKCNAAGALPVGAAAVSHGQSKENANMETTDVARSVDSQPTLGDNERKDDVSAVAYLQKEAELQSLALVQTQPRTQTQAGNVDEATNQHCSCYDHGKDSHLKVENNRNMSVSDPCSKDEPRGRAANHEGKDKSPVPVEAKDEECLVHNRCSKGEPLCRAGLEEKKDASTVTVEVKEGGECLVATQGSLSCNNISSPQLDSSEVWRVFKIGGKALLQGRLMWSAILGLAYGLLAVRFGFTMPTPLQKTVLMLSNMCLGLSMISLGIFIACQASLVPIGWWTTTWTFSLRLFWAPLVLGLFAYLFGCRGYVLKVAFMQERDQLAAEERLRRQREKEEEAARVKKEREDFENQMAQRLEGRLAPMYDAIMGKGVNKSVVVAADDEVSRLRHENEVMRAKYGITEPMPSTNLVDRLQKENNELRKFGEDLKARLEGGLAALKWEIRDLKEHHESVDRSALTKKIDDLRAEMEALRKKKNQRRQRIFGGMKHFAPERRRCDQIEVDMLKDRRAQAEAKRIEAEKEVSRLREQMGKLSTDPVEAATPRGVGTNLKDKMDEAVNSGLRSGRRQRFKMTPGRCPRDGSAKKANDRFAFLVEEKKRLEALKKSGLELLCREVGIKYKTIDSTVDELAEINADKAFGGCSGTREKVDEVTEQGKSTDAGSSGAEAEVVPVPSDSA</sequence>
<dbReference type="GO" id="GO:0016020">
    <property type="term" value="C:membrane"/>
    <property type="evidence" value="ECO:0007669"/>
    <property type="project" value="UniProtKB-SubCell"/>
</dbReference>
<evidence type="ECO:0000256" key="3">
    <source>
        <dbReference type="ARBA" id="ARBA00022448"/>
    </source>
</evidence>
<evidence type="ECO:0000256" key="1">
    <source>
        <dbReference type="ARBA" id="ARBA00004141"/>
    </source>
</evidence>
<dbReference type="EMBL" id="BFEA01000798">
    <property type="protein sequence ID" value="GBG90247.1"/>
    <property type="molecule type" value="Genomic_DNA"/>
</dbReference>
<feature type="transmembrane region" description="Helical" evidence="10">
    <location>
        <begin position="567"/>
        <end position="586"/>
    </location>
</feature>
<dbReference type="Pfam" id="PF03547">
    <property type="entry name" value="Mem_trans"/>
    <property type="match status" value="1"/>
</dbReference>
<dbReference type="Gramene" id="GBG90247">
    <property type="protein sequence ID" value="GBG90247"/>
    <property type="gene ID" value="CBR_g50425"/>
</dbReference>
<dbReference type="Gene3D" id="1.10.287.1490">
    <property type="match status" value="1"/>
</dbReference>
<feature type="transmembrane region" description="Helical" evidence="10">
    <location>
        <begin position="496"/>
        <end position="515"/>
    </location>
</feature>
<feature type="transmembrane region" description="Helical" evidence="10">
    <location>
        <begin position="47"/>
        <end position="64"/>
    </location>
</feature>
<dbReference type="Proteomes" id="UP000265515">
    <property type="component" value="Unassembled WGS sequence"/>
</dbReference>
<evidence type="ECO:0000256" key="2">
    <source>
        <dbReference type="ARBA" id="ARBA00009177"/>
    </source>
</evidence>
<keyword evidence="12" id="KW-1185">Reference proteome</keyword>
<dbReference type="GO" id="GO:0055085">
    <property type="term" value="P:transmembrane transport"/>
    <property type="evidence" value="ECO:0007669"/>
    <property type="project" value="InterPro"/>
</dbReference>
<feature type="transmembrane region" description="Helical" evidence="10">
    <location>
        <begin position="527"/>
        <end position="555"/>
    </location>
</feature>
<gene>
    <name evidence="11" type="ORF">CBR_g50425</name>
</gene>